<dbReference type="InterPro" id="IPR050612">
    <property type="entry name" value="Prok_Mopterin_Oxidored"/>
</dbReference>
<dbReference type="Pfam" id="PF04879">
    <property type="entry name" value="Molybdop_Fe4S4"/>
    <property type="match status" value="1"/>
</dbReference>
<keyword evidence="2" id="KW-0004">4Fe-4S</keyword>
<feature type="domain" description="4Fe-4S Mo/W bis-MGD-type" evidence="9">
    <location>
        <begin position="45"/>
        <end position="101"/>
    </location>
</feature>
<dbReference type="InterPro" id="IPR009010">
    <property type="entry name" value="Asp_de-COase-like_dom_sf"/>
</dbReference>
<dbReference type="PANTHER" id="PTHR43742">
    <property type="entry name" value="TRIMETHYLAMINE-N-OXIDE REDUCTASE"/>
    <property type="match status" value="1"/>
</dbReference>
<dbReference type="PROSITE" id="PS51318">
    <property type="entry name" value="TAT"/>
    <property type="match status" value="1"/>
</dbReference>
<dbReference type="SUPFAM" id="SSF50692">
    <property type="entry name" value="ADC-like"/>
    <property type="match status" value="1"/>
</dbReference>
<evidence type="ECO:0000256" key="1">
    <source>
        <dbReference type="ARBA" id="ARBA00010312"/>
    </source>
</evidence>
<keyword evidence="3" id="KW-0500">Molybdenum</keyword>
<evidence type="ECO:0000256" key="6">
    <source>
        <dbReference type="ARBA" id="ARBA00023002"/>
    </source>
</evidence>
<name>A0ABM7XBA5_9BACT</name>
<dbReference type="Proteomes" id="UP001162734">
    <property type="component" value="Chromosome"/>
</dbReference>
<dbReference type="Gene3D" id="2.20.25.90">
    <property type="entry name" value="ADC-like domains"/>
    <property type="match status" value="1"/>
</dbReference>
<dbReference type="InterPro" id="IPR006963">
    <property type="entry name" value="Mopterin_OxRdtase_4Fe-4S_dom"/>
</dbReference>
<dbReference type="PROSITE" id="PS51669">
    <property type="entry name" value="4FE4S_MOW_BIS_MGD"/>
    <property type="match status" value="1"/>
</dbReference>
<evidence type="ECO:0000259" key="9">
    <source>
        <dbReference type="PROSITE" id="PS51669"/>
    </source>
</evidence>
<keyword evidence="7" id="KW-0408">Iron</keyword>
<dbReference type="Pfam" id="PF00384">
    <property type="entry name" value="Molybdopterin"/>
    <property type="match status" value="1"/>
</dbReference>
<dbReference type="InterPro" id="IPR006657">
    <property type="entry name" value="MoPterin_dinucl-bd_dom"/>
</dbReference>
<dbReference type="RefSeq" id="WP_248340830.1">
    <property type="nucleotide sequence ID" value="NZ_AP025592.1"/>
</dbReference>
<evidence type="ECO:0000256" key="4">
    <source>
        <dbReference type="ARBA" id="ARBA00022723"/>
    </source>
</evidence>
<dbReference type="Pfam" id="PF01568">
    <property type="entry name" value="Molydop_binding"/>
    <property type="match status" value="1"/>
</dbReference>
<dbReference type="PANTHER" id="PTHR43742:SF9">
    <property type="entry name" value="TETRATHIONATE REDUCTASE SUBUNIT A"/>
    <property type="match status" value="1"/>
</dbReference>
<dbReference type="Gene3D" id="2.40.40.20">
    <property type="match status" value="1"/>
</dbReference>
<evidence type="ECO:0000313" key="11">
    <source>
        <dbReference type="Proteomes" id="UP001162734"/>
    </source>
</evidence>
<proteinExistence type="inferred from homology"/>
<keyword evidence="8" id="KW-0411">Iron-sulfur</keyword>
<comment type="similarity">
    <text evidence="1">Belongs to the prokaryotic molybdopterin-containing oxidoreductase family.</text>
</comment>
<dbReference type="InterPro" id="IPR006656">
    <property type="entry name" value="Mopterin_OxRdtase"/>
</dbReference>
<evidence type="ECO:0000256" key="3">
    <source>
        <dbReference type="ARBA" id="ARBA00022505"/>
    </source>
</evidence>
<evidence type="ECO:0000256" key="8">
    <source>
        <dbReference type="ARBA" id="ARBA00023014"/>
    </source>
</evidence>
<keyword evidence="11" id="KW-1185">Reference proteome</keyword>
<dbReference type="Gene3D" id="3.40.50.740">
    <property type="match status" value="1"/>
</dbReference>
<evidence type="ECO:0000256" key="7">
    <source>
        <dbReference type="ARBA" id="ARBA00023004"/>
    </source>
</evidence>
<organism evidence="10 11">
    <name type="scientific">Anaeromyxobacter paludicola</name>
    <dbReference type="NCBI Taxonomy" id="2918171"/>
    <lineage>
        <taxon>Bacteria</taxon>
        <taxon>Pseudomonadati</taxon>
        <taxon>Myxococcota</taxon>
        <taxon>Myxococcia</taxon>
        <taxon>Myxococcales</taxon>
        <taxon>Cystobacterineae</taxon>
        <taxon>Anaeromyxobacteraceae</taxon>
        <taxon>Anaeromyxobacter</taxon>
    </lineage>
</organism>
<reference evidence="11" key="1">
    <citation type="journal article" date="2022" name="Int. J. Syst. Evol. Microbiol.">
        <title>Anaeromyxobacter oryzae sp. nov., Anaeromyxobacter diazotrophicus sp. nov. and Anaeromyxobacter paludicola sp. nov., isolated from paddy soils.</title>
        <authorList>
            <person name="Itoh H."/>
            <person name="Xu Z."/>
            <person name="Mise K."/>
            <person name="Masuda Y."/>
            <person name="Ushijima N."/>
            <person name="Hayakawa C."/>
            <person name="Shiratori Y."/>
            <person name="Senoo K."/>
        </authorList>
    </citation>
    <scope>NUCLEOTIDE SEQUENCE [LARGE SCALE GENOMIC DNA]</scope>
    <source>
        <strain evidence="11">Red630</strain>
    </source>
</reference>
<keyword evidence="4" id="KW-0479">Metal-binding</keyword>
<accession>A0ABM7XBA5</accession>
<gene>
    <name evidence="10" type="ORF">AMPC_22560</name>
</gene>
<dbReference type="SMART" id="SM00926">
    <property type="entry name" value="Molybdop_Fe4S4"/>
    <property type="match status" value="1"/>
</dbReference>
<evidence type="ECO:0000256" key="5">
    <source>
        <dbReference type="ARBA" id="ARBA00022729"/>
    </source>
</evidence>
<keyword evidence="6" id="KW-0560">Oxidoreductase</keyword>
<dbReference type="EMBL" id="AP025592">
    <property type="protein sequence ID" value="BDG09143.1"/>
    <property type="molecule type" value="Genomic_DNA"/>
</dbReference>
<evidence type="ECO:0000256" key="2">
    <source>
        <dbReference type="ARBA" id="ARBA00022485"/>
    </source>
</evidence>
<dbReference type="Gene3D" id="3.30.2070.10">
    <property type="entry name" value="Formate dehydrogenase/DMSO reductase"/>
    <property type="match status" value="1"/>
</dbReference>
<dbReference type="SUPFAM" id="SSF53706">
    <property type="entry name" value="Formate dehydrogenase/DMSO reductase, domains 1-3"/>
    <property type="match status" value="1"/>
</dbReference>
<sequence>MALTRRQFIQIGGAAVGGGVVASGLASRWWGLDRNRVEDPGTDGDRVVASYCELCFWGCGVLAHVKDGRVTKVTGNPDHPLSKGRLCPRGAGATGLLYDPDRLKRPLVRTQKRGADVFEEVSWDAALNKVGEGLLELKRRHGPEALALFSHGSGGTWFKHFMKAWGSPNVGAPSYAQCRGPREAGYLLTYGTPLGSPEPIDLAHARVITLIGSHLGENMHNTQVQDLADAIGSGAQLVVVDPRFSVAASKARYWLPIRPGTDIALLLAWMNVLVEEKRCDAEYLAQHANGLEELKAHVAGKTPEWAAAITGVKAELIRDSARFIAAARPASLIHPGRHTTWYGDDTQRARAMAILAALLGSWGRRGGYLTFNKMGLPPYKVGKEMPHGGKGAADKPRNGGYPVAGEVIASGLCDAATPGHALYDLKGWMVYGCNLIQALPSRKQTIEAIQNLDLLVSIDVLPAEICGWSDVVLPECSYLEREDDVLAPPWREPFLALRQEAVPPLHESKPGWWIAKELAGRVGLGDYFPWKDAREYVDARLTLGRHDVAEARRRGVVLGKVGPVCEEEGLAIELGTDSKKIELHSEELKRLGFDPIPNYVPQEEGPAGHFRLLMGRAPTHTFGRTVNNRLLAEPYPENEVWVNAEAAKALPGFPGPLRNGERVWLVNQDGARSGPVRAKVTQRIRDDCVFLVHGWGQGAKRLRYAHGKGASDAELVTRYKVDPIMGGTGMSVNFVRLEPVGRTA</sequence>
<dbReference type="Gene3D" id="3.40.228.10">
    <property type="entry name" value="Dimethylsulfoxide Reductase, domain 2"/>
    <property type="match status" value="1"/>
</dbReference>
<protein>
    <submittedName>
        <fullName evidence="10">Nitrate reductase</fullName>
    </submittedName>
</protein>
<keyword evidence="5" id="KW-0732">Signal</keyword>
<evidence type="ECO:0000313" key="10">
    <source>
        <dbReference type="EMBL" id="BDG09143.1"/>
    </source>
</evidence>
<dbReference type="InterPro" id="IPR006311">
    <property type="entry name" value="TAT_signal"/>
</dbReference>